<dbReference type="Proteomes" id="UP001497516">
    <property type="component" value="Chromosome 9"/>
</dbReference>
<sequence length="94" mass="10743">MEVIFRYATGGKKTAGGSIFFTQLHLKNEKFYNGRLLCLSCKTPRPNLHIFRFRINEPLINKKDKGNQGQENKEKEGNPFIVSPLYLVSTSPAR</sequence>
<reference evidence="1 2" key="1">
    <citation type="submission" date="2024-04" db="EMBL/GenBank/DDBJ databases">
        <authorList>
            <person name="Fracassetti M."/>
        </authorList>
    </citation>
    <scope>NUCLEOTIDE SEQUENCE [LARGE SCALE GENOMIC DNA]</scope>
</reference>
<gene>
    <name evidence="1" type="ORF">LTRI10_LOCUS53151</name>
</gene>
<organism evidence="1 2">
    <name type="scientific">Linum trigynum</name>
    <dbReference type="NCBI Taxonomy" id="586398"/>
    <lineage>
        <taxon>Eukaryota</taxon>
        <taxon>Viridiplantae</taxon>
        <taxon>Streptophyta</taxon>
        <taxon>Embryophyta</taxon>
        <taxon>Tracheophyta</taxon>
        <taxon>Spermatophyta</taxon>
        <taxon>Magnoliopsida</taxon>
        <taxon>eudicotyledons</taxon>
        <taxon>Gunneridae</taxon>
        <taxon>Pentapetalae</taxon>
        <taxon>rosids</taxon>
        <taxon>fabids</taxon>
        <taxon>Malpighiales</taxon>
        <taxon>Linaceae</taxon>
        <taxon>Linum</taxon>
    </lineage>
</organism>
<dbReference type="EMBL" id="OZ034822">
    <property type="protein sequence ID" value="CAL1413958.1"/>
    <property type="molecule type" value="Genomic_DNA"/>
</dbReference>
<name>A0AAV2GT47_9ROSI</name>
<evidence type="ECO:0000313" key="2">
    <source>
        <dbReference type="Proteomes" id="UP001497516"/>
    </source>
</evidence>
<accession>A0AAV2GT47</accession>
<dbReference type="AlphaFoldDB" id="A0AAV2GT47"/>
<evidence type="ECO:0000313" key="1">
    <source>
        <dbReference type="EMBL" id="CAL1413958.1"/>
    </source>
</evidence>
<proteinExistence type="predicted"/>
<protein>
    <submittedName>
        <fullName evidence="1">Uncharacterized protein</fullName>
    </submittedName>
</protein>
<keyword evidence="2" id="KW-1185">Reference proteome</keyword>